<dbReference type="InterPro" id="IPR017451">
    <property type="entry name" value="F-box-assoc_interact_dom"/>
</dbReference>
<dbReference type="Pfam" id="PF13966">
    <property type="entry name" value="zf-RVT"/>
    <property type="match status" value="1"/>
</dbReference>
<keyword evidence="4" id="KW-0548">Nucleotidyltransferase</keyword>
<reference evidence="4 5" key="1">
    <citation type="submission" date="2020-12" db="EMBL/GenBank/DDBJ databases">
        <title>Concerted genomic and epigenomic changes stabilize Arabidopsis allopolyploids.</title>
        <authorList>
            <person name="Chen Z."/>
        </authorList>
    </citation>
    <scope>NUCLEOTIDE SEQUENCE [LARGE SCALE GENOMIC DNA]</scope>
    <source>
        <strain evidence="4">As9502</strain>
        <tissue evidence="4">Leaf</tissue>
    </source>
</reference>
<name>A0A8T2BEI9_ARASU</name>
<dbReference type="InterPro" id="IPR026960">
    <property type="entry name" value="RVT-Znf"/>
</dbReference>
<dbReference type="OrthoDB" id="1845276at2759"/>
<evidence type="ECO:0000259" key="1">
    <source>
        <dbReference type="Pfam" id="PF00646"/>
    </source>
</evidence>
<comment type="caution">
    <text evidence="4">The sequence shown here is derived from an EMBL/GenBank/DDBJ whole genome shotgun (WGS) entry which is preliminary data.</text>
</comment>
<keyword evidence="4" id="KW-0695">RNA-directed DNA polymerase</keyword>
<dbReference type="InterPro" id="IPR001810">
    <property type="entry name" value="F-box_dom"/>
</dbReference>
<organism evidence="4 5">
    <name type="scientific">Arabidopsis suecica</name>
    <name type="common">Swedish thale-cress</name>
    <name type="synonym">Cardaminopsis suecica</name>
    <dbReference type="NCBI Taxonomy" id="45249"/>
    <lineage>
        <taxon>Eukaryota</taxon>
        <taxon>Viridiplantae</taxon>
        <taxon>Streptophyta</taxon>
        <taxon>Embryophyta</taxon>
        <taxon>Tracheophyta</taxon>
        <taxon>Spermatophyta</taxon>
        <taxon>Magnoliopsida</taxon>
        <taxon>eudicotyledons</taxon>
        <taxon>Gunneridae</taxon>
        <taxon>Pentapetalae</taxon>
        <taxon>rosids</taxon>
        <taxon>malvids</taxon>
        <taxon>Brassicales</taxon>
        <taxon>Brassicaceae</taxon>
        <taxon>Camelineae</taxon>
        <taxon>Arabidopsis</taxon>
    </lineage>
</organism>
<dbReference type="EMBL" id="JAEFBJ010000008">
    <property type="protein sequence ID" value="KAG7582341.1"/>
    <property type="molecule type" value="Genomic_DNA"/>
</dbReference>
<dbReference type="InterPro" id="IPR050796">
    <property type="entry name" value="SCF_F-box_component"/>
</dbReference>
<gene>
    <name evidence="4" type="ORF">ISN44_As08g019460</name>
</gene>
<dbReference type="PANTHER" id="PTHR31672">
    <property type="entry name" value="BNACNNG10540D PROTEIN"/>
    <property type="match status" value="1"/>
</dbReference>
<evidence type="ECO:0000313" key="5">
    <source>
        <dbReference type="Proteomes" id="UP000694251"/>
    </source>
</evidence>
<dbReference type="PANTHER" id="PTHR31672:SF13">
    <property type="entry name" value="F-BOX PROTEIN CPR30-LIKE"/>
    <property type="match status" value="1"/>
</dbReference>
<keyword evidence="5" id="KW-1185">Reference proteome</keyword>
<feature type="domain" description="Reverse transcriptase zinc-binding" evidence="3">
    <location>
        <begin position="99"/>
        <end position="183"/>
    </location>
</feature>
<dbReference type="Pfam" id="PF07734">
    <property type="entry name" value="FBA_1"/>
    <property type="match status" value="1"/>
</dbReference>
<dbReference type="InterPro" id="IPR006527">
    <property type="entry name" value="F-box-assoc_dom_typ1"/>
</dbReference>
<evidence type="ECO:0000259" key="3">
    <source>
        <dbReference type="Pfam" id="PF13966"/>
    </source>
</evidence>
<feature type="domain" description="F-box" evidence="1">
    <location>
        <begin position="247"/>
        <end position="277"/>
    </location>
</feature>
<evidence type="ECO:0000313" key="4">
    <source>
        <dbReference type="EMBL" id="KAG7582341.1"/>
    </source>
</evidence>
<accession>A0A8T2BEI9</accession>
<dbReference type="GO" id="GO:0003964">
    <property type="term" value="F:RNA-directed DNA polymerase activity"/>
    <property type="evidence" value="ECO:0007669"/>
    <property type="project" value="UniProtKB-KW"/>
</dbReference>
<protein>
    <submittedName>
        <fullName evidence="4">Reverse transcriptase zinc-binding domain</fullName>
    </submittedName>
</protein>
<feature type="domain" description="F-box associated beta-propeller type 1" evidence="2">
    <location>
        <begin position="291"/>
        <end position="602"/>
    </location>
</feature>
<keyword evidence="4" id="KW-0808">Transferase</keyword>
<evidence type="ECO:0000259" key="2">
    <source>
        <dbReference type="Pfam" id="PF07734"/>
    </source>
</evidence>
<dbReference type="AlphaFoldDB" id="A0A8T2BEI9"/>
<proteinExistence type="predicted"/>
<sequence>MPFVKCTLGNGETASFWFDNWCPLGPLINFVGENGPMDFQIHPQASVAAACDAYGWKIHPSILCQSTTLAYHLSQISLPLAMENDCYSWVIQHKKFNYFPTSKTWDILRPKETLKEWVSSVWFKGATPKHAFTMWVSQLDRLPTRARLVSWGLPIPATCCFCSAFEETRDHLLLRCSFSEQVWQLIQARLRLSPCVFYTWSSLLAWTKLRADFSPPLLRKLAAHAAVYHIWKQRNNILHNQIYVSPEEILSRLPATTLKRLRSTCKLWNSLFKDEGFARKQFDKAARQDLVVMLKDSRAHSVSVNLRGIHNNNFDPCIKDIGELSLSQVDINKMVHCNGLLFCITKDNIPMVWNPCTGETKWVEPRRVFDKSDRFAFGYEYKKSCYNYKMLRIQDAHGIEIYEFNSNSWRVLDVTCDWCIRTHAVSLEGNAYWFASEYKKGTEHNTCLVSFDFSKEIFEAMDVPFQFMNGSDIVALSVTRENKLAVLMQRWALEMEIWVRDKIEPNAVSWNQFVEVDMGLKLPAGTDNMFSFKTTFSIDEDYKVALVWHTDHDTDAESRKWIEDIKIFIIGEDIYREIVIGKIDYRYSYPLMYNYVPSLVQI</sequence>
<dbReference type="Pfam" id="PF00646">
    <property type="entry name" value="F-box"/>
    <property type="match status" value="1"/>
</dbReference>
<dbReference type="NCBIfam" id="TIGR01640">
    <property type="entry name" value="F_box_assoc_1"/>
    <property type="match status" value="1"/>
</dbReference>
<dbReference type="Proteomes" id="UP000694251">
    <property type="component" value="Chromosome 8"/>
</dbReference>